<dbReference type="EMBL" id="UZAE01014452">
    <property type="protein sequence ID" value="VDO13487.1"/>
    <property type="molecule type" value="Genomic_DNA"/>
</dbReference>
<dbReference type="OrthoDB" id="1935530at2759"/>
<proteinExistence type="predicted"/>
<organism evidence="3">
    <name type="scientific">Rodentolepis nana</name>
    <name type="common">Dwarf tapeworm</name>
    <name type="synonym">Hymenolepis nana</name>
    <dbReference type="NCBI Taxonomy" id="102285"/>
    <lineage>
        <taxon>Eukaryota</taxon>
        <taxon>Metazoa</taxon>
        <taxon>Spiralia</taxon>
        <taxon>Lophotrochozoa</taxon>
        <taxon>Platyhelminthes</taxon>
        <taxon>Cestoda</taxon>
        <taxon>Eucestoda</taxon>
        <taxon>Cyclophyllidea</taxon>
        <taxon>Hymenolepididae</taxon>
        <taxon>Rodentolepis</taxon>
    </lineage>
</organism>
<evidence type="ECO:0000313" key="2">
    <source>
        <dbReference type="Proteomes" id="UP000278807"/>
    </source>
</evidence>
<accession>A0A0R3TXK9</accession>
<dbReference type="PANTHER" id="PTHR43920">
    <property type="entry name" value="CHLORIDE INTRACELLULAR CHANNEL, ISOFORM A"/>
    <property type="match status" value="1"/>
</dbReference>
<protein>
    <submittedName>
        <fullName evidence="3">GST C-terminal domain-containing protein</fullName>
    </submittedName>
</protein>
<reference evidence="1 2" key="2">
    <citation type="submission" date="2018-11" db="EMBL/GenBank/DDBJ databases">
        <authorList>
            <consortium name="Pathogen Informatics"/>
        </authorList>
    </citation>
    <scope>NUCLEOTIDE SEQUENCE [LARGE SCALE GENOMIC DNA]</scope>
</reference>
<dbReference type="Proteomes" id="UP000278807">
    <property type="component" value="Unassembled WGS sequence"/>
</dbReference>
<dbReference type="Gene3D" id="1.20.1050.10">
    <property type="match status" value="1"/>
</dbReference>
<dbReference type="STRING" id="102285.A0A0R3TXK9"/>
<keyword evidence="2" id="KW-1185">Reference proteome</keyword>
<dbReference type="WBParaSite" id="HNAJ_0001260401-mRNA-1">
    <property type="protein sequence ID" value="HNAJ_0001260401-mRNA-1"/>
    <property type="gene ID" value="HNAJ_0001260401"/>
</dbReference>
<reference evidence="3" key="1">
    <citation type="submission" date="2017-02" db="UniProtKB">
        <authorList>
            <consortium name="WormBaseParasite"/>
        </authorList>
    </citation>
    <scope>IDENTIFICATION</scope>
</reference>
<evidence type="ECO:0000313" key="3">
    <source>
        <dbReference type="WBParaSite" id="HNAJ_0001260401-mRNA-1"/>
    </source>
</evidence>
<evidence type="ECO:0000313" key="1">
    <source>
        <dbReference type="EMBL" id="VDO13487.1"/>
    </source>
</evidence>
<dbReference type="Gene3D" id="3.40.30.10">
    <property type="entry name" value="Glutaredoxin"/>
    <property type="match status" value="1"/>
</dbReference>
<dbReference type="GO" id="GO:0005254">
    <property type="term" value="F:chloride channel activity"/>
    <property type="evidence" value="ECO:0007669"/>
    <property type="project" value="TreeGrafter"/>
</dbReference>
<dbReference type="Pfam" id="PF13410">
    <property type="entry name" value="GST_C_2"/>
    <property type="match status" value="1"/>
</dbReference>
<gene>
    <name evidence="1" type="ORF">HNAJ_LOCUS12581</name>
</gene>
<sequence>MSVSTAEFQKNLRSLRDHPEVRLFVRASITDRNTIGACMICHQWLMVFRYMFEMDLIRLEVVPISYDNEPEDYKCLHCSKRLPAAFLPDFQLAASTPDELEALLAKFQCPQLVLPFESEAVLEATNSFIDVYKNVLNFVRNNSETPLLNALKKLEDYLQTRNTKYLLGDQLSFADCMLMPKLQVMRVLLRACKQWDIPLELTAIWNYVRGMYGTTSFTVTCPLDRDILTHYRENKGLAIPMTALRSAQNYLHTCPQTTDQKPITA</sequence>
<dbReference type="GO" id="GO:0016324">
    <property type="term" value="C:apical plasma membrane"/>
    <property type="evidence" value="ECO:0007669"/>
    <property type="project" value="TreeGrafter"/>
</dbReference>
<dbReference type="InterPro" id="IPR036282">
    <property type="entry name" value="Glutathione-S-Trfase_C_sf"/>
</dbReference>
<dbReference type="PANTHER" id="PTHR43920:SF5">
    <property type="entry name" value="CHLORIDE INTRACELLULAR CHANNEL CLIC"/>
    <property type="match status" value="1"/>
</dbReference>
<dbReference type="GO" id="GO:0005737">
    <property type="term" value="C:cytoplasm"/>
    <property type="evidence" value="ECO:0007669"/>
    <property type="project" value="TreeGrafter"/>
</dbReference>
<dbReference type="SUPFAM" id="SSF47616">
    <property type="entry name" value="GST C-terminal domain-like"/>
    <property type="match status" value="1"/>
</dbReference>
<name>A0A0R3TXK9_RODNA</name>
<dbReference type="AlphaFoldDB" id="A0A0R3TXK9"/>